<keyword evidence="3 6" id="KW-0378">Hydrolase</keyword>
<dbReference type="GO" id="GO:0046872">
    <property type="term" value="F:metal ion binding"/>
    <property type="evidence" value="ECO:0007669"/>
    <property type="project" value="UniProtKB-KW"/>
</dbReference>
<keyword evidence="1 3" id="KW-0547">Nucleotide-binding</keyword>
<dbReference type="GO" id="GO:0005737">
    <property type="term" value="C:cytoplasm"/>
    <property type="evidence" value="ECO:0007669"/>
    <property type="project" value="UniProtKB-SubCell"/>
</dbReference>
<proteinExistence type="inferred from homology"/>
<feature type="binding site" evidence="3">
    <location>
        <position position="290"/>
    </location>
    <ligand>
        <name>Zn(2+)</name>
        <dbReference type="ChEBI" id="CHEBI:29105"/>
    </ligand>
</feature>
<feature type="binding site" evidence="3">
    <location>
        <begin position="144"/>
        <end position="147"/>
    </location>
    <ligand>
        <name>GTP</name>
        <dbReference type="ChEBI" id="CHEBI:37565"/>
    </ligand>
</feature>
<feature type="domain" description="CP-type G" evidence="5">
    <location>
        <begin position="95"/>
        <end position="253"/>
    </location>
</feature>
<dbReference type="SUPFAM" id="SSF52540">
    <property type="entry name" value="P-loop containing nucleoside triphosphate hydrolases"/>
    <property type="match status" value="1"/>
</dbReference>
<dbReference type="InterPro" id="IPR010914">
    <property type="entry name" value="RsgA_GTPase_dom"/>
</dbReference>
<evidence type="ECO:0000259" key="5">
    <source>
        <dbReference type="PROSITE" id="PS51721"/>
    </source>
</evidence>
<dbReference type="GO" id="GO:0019843">
    <property type="term" value="F:rRNA binding"/>
    <property type="evidence" value="ECO:0007669"/>
    <property type="project" value="UniProtKB-KW"/>
</dbReference>
<dbReference type="Proteomes" id="UP000520814">
    <property type="component" value="Unassembled WGS sequence"/>
</dbReference>
<feature type="domain" description="EngC GTPase" evidence="4">
    <location>
        <begin position="104"/>
        <end position="251"/>
    </location>
</feature>
<dbReference type="PANTHER" id="PTHR32120">
    <property type="entry name" value="SMALL RIBOSOMAL SUBUNIT BIOGENESIS GTPASE RSGA"/>
    <property type="match status" value="1"/>
</dbReference>
<dbReference type="InterPro" id="IPR012340">
    <property type="entry name" value="NA-bd_OB-fold"/>
</dbReference>
<feature type="binding site" evidence="3">
    <location>
        <position position="277"/>
    </location>
    <ligand>
        <name>Zn(2+)</name>
        <dbReference type="ChEBI" id="CHEBI:29105"/>
    </ligand>
</feature>
<dbReference type="Gene3D" id="3.40.50.300">
    <property type="entry name" value="P-loop containing nucleotide triphosphate hydrolases"/>
    <property type="match status" value="1"/>
</dbReference>
<dbReference type="PROSITE" id="PS51721">
    <property type="entry name" value="G_CP"/>
    <property type="match status" value="1"/>
</dbReference>
<comment type="caution">
    <text evidence="6">The sequence shown here is derived from an EMBL/GenBank/DDBJ whole genome shotgun (WGS) entry which is preliminary data.</text>
</comment>
<sequence>MSEGIVTRAGRGLYTVQTDTGRILPCRLRGNLKKRFTYSETASHVRRVEKVKKLAETDPIAVGDRVVIAVGDSGIEGVIEEVLPRRKALVRRSGNERERQTLVANLELAVIVFSAAEPRPDLFKLDRFLVLAEDSELEILIVLNKADLADPSELTEALAEYRAIGYEILTTSRITGEGIDTLRARLKGRLSAFCGPSGVGKSSLLNAVQPGLRLKTGETSEITHAGRHTTVRAELLTLEVGGWVADTPGLRQVEFWDLLPEDVAFCFPELEPLMGHCKFPNCRHRKEPGCAVRAAVDDQRVSPRRYQSYLQMTLTDPTHGSAPRKTAPS</sequence>
<evidence type="ECO:0000256" key="1">
    <source>
        <dbReference type="ARBA" id="ARBA00022741"/>
    </source>
</evidence>
<comment type="similarity">
    <text evidence="3">Belongs to the TRAFAC class YlqF/YawG GTPase family. RsgA subfamily.</text>
</comment>
<keyword evidence="7" id="KW-1185">Reference proteome</keyword>
<keyword evidence="3" id="KW-0699">rRNA-binding</keyword>
<dbReference type="EMBL" id="JACHGW010000001">
    <property type="protein sequence ID" value="MBB6049470.1"/>
    <property type="molecule type" value="Genomic_DNA"/>
</dbReference>
<organism evidence="6 7">
    <name type="scientific">Armatimonas rosea</name>
    <dbReference type="NCBI Taxonomy" id="685828"/>
    <lineage>
        <taxon>Bacteria</taxon>
        <taxon>Bacillati</taxon>
        <taxon>Armatimonadota</taxon>
        <taxon>Armatimonadia</taxon>
        <taxon>Armatimonadales</taxon>
        <taxon>Armatimonadaceae</taxon>
        <taxon>Armatimonas</taxon>
    </lineage>
</organism>
<dbReference type="EC" id="3.6.1.-" evidence="3"/>
<name>A0A7W9W5Z5_ARMRO</name>
<comment type="function">
    <text evidence="3">One of several proteins that assist in the late maturation steps of the functional core of the 30S ribosomal subunit. Helps release RbfA from mature subunits. May play a role in the assembly of ribosomal proteins into the subunit. Circularly permuted GTPase that catalyzes slow GTP hydrolysis, GTPase activity is stimulated by the 30S ribosomal subunit.</text>
</comment>
<evidence type="ECO:0000256" key="2">
    <source>
        <dbReference type="ARBA" id="ARBA00023134"/>
    </source>
</evidence>
<dbReference type="GO" id="GO:0005525">
    <property type="term" value="F:GTP binding"/>
    <property type="evidence" value="ECO:0007669"/>
    <property type="project" value="UniProtKB-UniRule"/>
</dbReference>
<accession>A0A7W9W5Z5</accession>
<dbReference type="AlphaFoldDB" id="A0A7W9W5Z5"/>
<dbReference type="NCBIfam" id="TIGR00157">
    <property type="entry name" value="ribosome small subunit-dependent GTPase A"/>
    <property type="match status" value="1"/>
</dbReference>
<dbReference type="PROSITE" id="PS50936">
    <property type="entry name" value="ENGC_GTPASE"/>
    <property type="match status" value="1"/>
</dbReference>
<gene>
    <name evidence="3" type="primary">rsgA</name>
    <name evidence="6" type="ORF">HNQ39_001232</name>
</gene>
<dbReference type="InterPro" id="IPR030378">
    <property type="entry name" value="G_CP_dom"/>
</dbReference>
<keyword evidence="3" id="KW-0862">Zinc</keyword>
<dbReference type="GO" id="GO:0042274">
    <property type="term" value="P:ribosomal small subunit biogenesis"/>
    <property type="evidence" value="ECO:0007669"/>
    <property type="project" value="UniProtKB-UniRule"/>
</dbReference>
<reference evidence="6 7" key="1">
    <citation type="submission" date="2020-08" db="EMBL/GenBank/DDBJ databases">
        <title>Genomic Encyclopedia of Type Strains, Phase IV (KMG-IV): sequencing the most valuable type-strain genomes for metagenomic binning, comparative biology and taxonomic classification.</title>
        <authorList>
            <person name="Goeker M."/>
        </authorList>
    </citation>
    <scope>NUCLEOTIDE SEQUENCE [LARGE SCALE GENOMIC DNA]</scope>
    <source>
        <strain evidence="6 7">DSM 23562</strain>
    </source>
</reference>
<dbReference type="Gene3D" id="1.10.40.50">
    <property type="entry name" value="Probable gtpase engc, domain 3"/>
    <property type="match status" value="1"/>
</dbReference>
<feature type="binding site" evidence="3">
    <location>
        <begin position="195"/>
        <end position="203"/>
    </location>
    <ligand>
        <name>GTP</name>
        <dbReference type="ChEBI" id="CHEBI:37565"/>
    </ligand>
</feature>
<dbReference type="PANTHER" id="PTHR32120:SF11">
    <property type="entry name" value="SMALL RIBOSOMAL SUBUNIT BIOGENESIS GTPASE RSGA 1, MITOCHONDRIAL-RELATED"/>
    <property type="match status" value="1"/>
</dbReference>
<keyword evidence="3" id="KW-0690">Ribosome biogenesis</keyword>
<feature type="binding site" evidence="3">
    <location>
        <position position="284"/>
    </location>
    <ligand>
        <name>Zn(2+)</name>
        <dbReference type="ChEBI" id="CHEBI:29105"/>
    </ligand>
</feature>
<dbReference type="CDD" id="cd01854">
    <property type="entry name" value="YjeQ_EngC"/>
    <property type="match status" value="1"/>
</dbReference>
<keyword evidence="3" id="KW-0694">RNA-binding</keyword>
<keyword evidence="2 3" id="KW-0342">GTP-binding</keyword>
<comment type="cofactor">
    <cofactor evidence="3">
        <name>Zn(2+)</name>
        <dbReference type="ChEBI" id="CHEBI:29105"/>
    </cofactor>
    <text evidence="3">Binds 1 zinc ion per subunit.</text>
</comment>
<comment type="subunit">
    <text evidence="3">Monomer. Associates with 30S ribosomal subunit, binds 16S rRNA.</text>
</comment>
<dbReference type="Gene3D" id="2.40.50.140">
    <property type="entry name" value="Nucleic acid-binding proteins"/>
    <property type="match status" value="1"/>
</dbReference>
<protein>
    <recommendedName>
        <fullName evidence="3">Small ribosomal subunit biogenesis GTPase RsgA</fullName>
        <ecNumber evidence="3">3.6.1.-</ecNumber>
    </recommendedName>
</protein>
<evidence type="ECO:0000313" key="7">
    <source>
        <dbReference type="Proteomes" id="UP000520814"/>
    </source>
</evidence>
<evidence type="ECO:0000256" key="3">
    <source>
        <dbReference type="HAMAP-Rule" id="MF_01820"/>
    </source>
</evidence>
<keyword evidence="3" id="KW-0963">Cytoplasm</keyword>
<dbReference type="RefSeq" id="WP_184193071.1">
    <property type="nucleotide sequence ID" value="NZ_JACHGW010000001.1"/>
</dbReference>
<comment type="subcellular location">
    <subcellularLocation>
        <location evidence="3">Cytoplasm</location>
    </subcellularLocation>
</comment>
<dbReference type="Pfam" id="PF03193">
    <property type="entry name" value="RsgA_GTPase"/>
    <property type="match status" value="1"/>
</dbReference>
<dbReference type="SUPFAM" id="SSF50249">
    <property type="entry name" value="Nucleic acid-binding proteins"/>
    <property type="match status" value="1"/>
</dbReference>
<dbReference type="GO" id="GO:0003924">
    <property type="term" value="F:GTPase activity"/>
    <property type="evidence" value="ECO:0007669"/>
    <property type="project" value="UniProtKB-UniRule"/>
</dbReference>
<evidence type="ECO:0000313" key="6">
    <source>
        <dbReference type="EMBL" id="MBB6049470.1"/>
    </source>
</evidence>
<keyword evidence="3" id="KW-0479">Metal-binding</keyword>
<dbReference type="HAMAP" id="MF_01820">
    <property type="entry name" value="GTPase_RsgA"/>
    <property type="match status" value="1"/>
</dbReference>
<feature type="binding site" evidence="3">
    <location>
        <position position="282"/>
    </location>
    <ligand>
        <name>Zn(2+)</name>
        <dbReference type="ChEBI" id="CHEBI:29105"/>
    </ligand>
</feature>
<dbReference type="InterPro" id="IPR004881">
    <property type="entry name" value="Ribosome_biogen_GTPase_RsgA"/>
</dbReference>
<dbReference type="InterPro" id="IPR027417">
    <property type="entry name" value="P-loop_NTPase"/>
</dbReference>
<evidence type="ECO:0000259" key="4">
    <source>
        <dbReference type="PROSITE" id="PS50936"/>
    </source>
</evidence>